<organism evidence="4 5">
    <name type="scientific">Chryseobacterium formosense</name>
    <dbReference type="NCBI Taxonomy" id="236814"/>
    <lineage>
        <taxon>Bacteria</taxon>
        <taxon>Pseudomonadati</taxon>
        <taxon>Bacteroidota</taxon>
        <taxon>Flavobacteriia</taxon>
        <taxon>Flavobacteriales</taxon>
        <taxon>Weeksellaceae</taxon>
        <taxon>Chryseobacterium group</taxon>
        <taxon>Chryseobacterium</taxon>
    </lineage>
</organism>
<dbReference type="InterPro" id="IPR050278">
    <property type="entry name" value="Serine_Prot_S9B/DPPIV"/>
</dbReference>
<dbReference type="SUPFAM" id="SSF53474">
    <property type="entry name" value="alpha/beta-Hydrolases"/>
    <property type="match status" value="1"/>
</dbReference>
<feature type="signal peptide" evidence="1">
    <location>
        <begin position="1"/>
        <end position="19"/>
    </location>
</feature>
<dbReference type="RefSeq" id="WP_051882498.1">
    <property type="nucleotide sequence ID" value="NZ_FPAP01000009.1"/>
</dbReference>
<dbReference type="eggNOG" id="COG1506">
    <property type="taxonomic scope" value="Bacteria"/>
</dbReference>
<feature type="domain" description="Peptidase S9 prolyl oligopeptidase catalytic" evidence="2">
    <location>
        <begin position="518"/>
        <end position="712"/>
    </location>
</feature>
<dbReference type="InterPro" id="IPR029058">
    <property type="entry name" value="AB_hydrolase_fold"/>
</dbReference>
<keyword evidence="5" id="KW-1185">Reference proteome</keyword>
<sequence length="713" mass="81055">MKLHQFSLLMVVLGGTALAQTQKFTMAEAVNGTRTNLAVKNISQFSWSDDGKSYIHGVKGGYLITDIKTNKQDTLISLTQVNKNFADNKLKGLPPVKFTTNSDAYFTANNQMYWLEKSGSDWKVKRSVVLGDRSENVKTLADNQTLVYTRGNNLFINKNGKEVAVTNDTNENILNGASNVHRNEFGIDTGIFPSPNSENIAFYRMDQTMVADYPIIDWSVTPAVNTNIKYPMAGKTSHEVTLGVYNIKNQSTTFLKIEGEKDQYLTAVTWSPDSKFIFVGVLNRGQNHLRMNKYDAVTGNFINTLFEETSDKYVEPQHPLVFFPNSNTDFIWQSQRTGYNHLFHYSLEKGLIAQITKGEWLVTDILGFNENKKEIYYASTQESPTERHLYRINWNTFKTQRLDNAEGMHSGILSNDGNYLYDTYSNATMPRVADILNTTTLKATNLLKSENPLKNYLRPEVKSINLKADDGTLLYGKIILPTNFDPNKKYPAIVYLYNGPHLQLITNSFPASGNLWYEYMAQNGYIIFTMDGRGSANRGLKFEQAVFRNLGTTEMNDQMKGVDYLKSLPYVDSERMGIHGWSFGGFMTTSFMLRQPDVFKVGVAGGPVIDWSMYEIMYGERYMDSPQENPQGYATSNLLDKVQNLKGKLLMIHGAQDDVVVWQHSMKFIKSAVDHGIQMDYFVYPGHPHNVIGKDRVHLMQKVTDYFDLYLKK</sequence>
<dbReference type="InterPro" id="IPR002469">
    <property type="entry name" value="Peptidase_S9B_N"/>
</dbReference>
<comment type="caution">
    <text evidence="4">The sequence shown here is derived from an EMBL/GenBank/DDBJ whole genome shotgun (WGS) entry which is preliminary data.</text>
</comment>
<dbReference type="OrthoDB" id="9812921at2"/>
<proteinExistence type="predicted"/>
<dbReference type="AlphaFoldDB" id="A0A085Z472"/>
<evidence type="ECO:0000256" key="1">
    <source>
        <dbReference type="SAM" id="SignalP"/>
    </source>
</evidence>
<dbReference type="STRING" id="236814.IX39_00720"/>
<accession>A0A085Z472</accession>
<evidence type="ECO:0000259" key="3">
    <source>
        <dbReference type="Pfam" id="PF00930"/>
    </source>
</evidence>
<dbReference type="EMBL" id="JPRP01000001">
    <property type="protein sequence ID" value="KFE99235.1"/>
    <property type="molecule type" value="Genomic_DNA"/>
</dbReference>
<evidence type="ECO:0000313" key="5">
    <source>
        <dbReference type="Proteomes" id="UP000028713"/>
    </source>
</evidence>
<dbReference type="GO" id="GO:0006508">
    <property type="term" value="P:proteolysis"/>
    <property type="evidence" value="ECO:0007669"/>
    <property type="project" value="InterPro"/>
</dbReference>
<evidence type="ECO:0000313" key="4">
    <source>
        <dbReference type="EMBL" id="KFE99235.1"/>
    </source>
</evidence>
<gene>
    <name evidence="4" type="ORF">IX39_00720</name>
</gene>
<dbReference type="GO" id="GO:0008236">
    <property type="term" value="F:serine-type peptidase activity"/>
    <property type="evidence" value="ECO:0007669"/>
    <property type="project" value="InterPro"/>
</dbReference>
<keyword evidence="1" id="KW-0732">Signal</keyword>
<dbReference type="Gene3D" id="2.140.10.30">
    <property type="entry name" value="Dipeptidylpeptidase IV, N-terminal domain"/>
    <property type="match status" value="1"/>
</dbReference>
<dbReference type="PANTHER" id="PTHR11731">
    <property type="entry name" value="PROTEASE FAMILY S9B,C DIPEPTIDYL-PEPTIDASE IV-RELATED"/>
    <property type="match status" value="1"/>
</dbReference>
<name>A0A085Z472_9FLAO</name>
<evidence type="ECO:0000259" key="2">
    <source>
        <dbReference type="Pfam" id="PF00326"/>
    </source>
</evidence>
<protein>
    <submittedName>
        <fullName evidence="4">Prolyl tripeptidyl peptidase</fullName>
    </submittedName>
</protein>
<feature type="domain" description="Dipeptidylpeptidase IV N-terminal" evidence="3">
    <location>
        <begin position="141"/>
        <end position="430"/>
    </location>
</feature>
<feature type="chain" id="PRO_5001800548" evidence="1">
    <location>
        <begin position="20"/>
        <end position="713"/>
    </location>
</feature>
<dbReference type="InterPro" id="IPR001375">
    <property type="entry name" value="Peptidase_S9_cat"/>
</dbReference>
<dbReference type="SUPFAM" id="SSF82171">
    <property type="entry name" value="DPP6 N-terminal domain-like"/>
    <property type="match status" value="1"/>
</dbReference>
<dbReference type="Gene3D" id="3.40.50.1820">
    <property type="entry name" value="alpha/beta hydrolase"/>
    <property type="match status" value="1"/>
</dbReference>
<dbReference type="Pfam" id="PF00326">
    <property type="entry name" value="Peptidase_S9"/>
    <property type="match status" value="1"/>
</dbReference>
<dbReference type="GO" id="GO:0008239">
    <property type="term" value="F:dipeptidyl-peptidase activity"/>
    <property type="evidence" value="ECO:0007669"/>
    <property type="project" value="TreeGrafter"/>
</dbReference>
<dbReference type="PANTHER" id="PTHR11731:SF193">
    <property type="entry name" value="DIPEPTIDYL PEPTIDASE 9"/>
    <property type="match status" value="1"/>
</dbReference>
<dbReference type="Proteomes" id="UP000028713">
    <property type="component" value="Unassembled WGS sequence"/>
</dbReference>
<dbReference type="Pfam" id="PF00930">
    <property type="entry name" value="DPPIV_N"/>
    <property type="match status" value="1"/>
</dbReference>
<reference evidence="4 5" key="1">
    <citation type="submission" date="2014-07" db="EMBL/GenBank/DDBJ databases">
        <title>Genome of Chryseobacterium formosense LMG 24722.</title>
        <authorList>
            <person name="Pipes S.E."/>
            <person name="Stropko S.J."/>
            <person name="Newman J.D."/>
        </authorList>
    </citation>
    <scope>NUCLEOTIDE SEQUENCE [LARGE SCALE GENOMIC DNA]</scope>
    <source>
        <strain evidence="4 5">LMG 24722</strain>
    </source>
</reference>